<feature type="signal peptide" evidence="1">
    <location>
        <begin position="1"/>
        <end position="18"/>
    </location>
</feature>
<proteinExistence type="predicted"/>
<evidence type="ECO:0000313" key="3">
    <source>
        <dbReference type="Proteomes" id="UP000265703"/>
    </source>
</evidence>
<accession>A0A397SJT8</accession>
<comment type="caution">
    <text evidence="2">The sequence shown here is derived from an EMBL/GenBank/DDBJ whole genome shotgun (WGS) entry which is preliminary data.</text>
</comment>
<dbReference type="AlphaFoldDB" id="A0A397SJT8"/>
<protein>
    <submittedName>
        <fullName evidence="2">Uncharacterized protein</fullName>
    </submittedName>
</protein>
<reference evidence="2 3" key="1">
    <citation type="submission" date="2018-06" db="EMBL/GenBank/DDBJ databases">
        <title>Comparative genomics reveals the genomic features of Rhizophagus irregularis, R. cerebriforme, R. diaphanum and Gigaspora rosea, and their symbiotic lifestyle signature.</title>
        <authorList>
            <person name="Morin E."/>
            <person name="San Clemente H."/>
            <person name="Chen E.C.H."/>
            <person name="De La Providencia I."/>
            <person name="Hainaut M."/>
            <person name="Kuo A."/>
            <person name="Kohler A."/>
            <person name="Murat C."/>
            <person name="Tang N."/>
            <person name="Roy S."/>
            <person name="Loubradou J."/>
            <person name="Henrissat B."/>
            <person name="Grigoriev I.V."/>
            <person name="Corradi N."/>
            <person name="Roux C."/>
            <person name="Martin F.M."/>
        </authorList>
    </citation>
    <scope>NUCLEOTIDE SEQUENCE [LARGE SCALE GENOMIC DNA]</scope>
    <source>
        <strain evidence="2 3">DAOM 227022</strain>
    </source>
</reference>
<keyword evidence="3" id="KW-1185">Reference proteome</keyword>
<evidence type="ECO:0000256" key="1">
    <source>
        <dbReference type="SAM" id="SignalP"/>
    </source>
</evidence>
<name>A0A397SJT8_9GLOM</name>
<evidence type="ECO:0000313" key="2">
    <source>
        <dbReference type="EMBL" id="RIA86298.1"/>
    </source>
</evidence>
<dbReference type="EMBL" id="QKYT01000371">
    <property type="protein sequence ID" value="RIA86298.1"/>
    <property type="molecule type" value="Genomic_DNA"/>
</dbReference>
<gene>
    <name evidence="2" type="ORF">C1645_779948</name>
</gene>
<organism evidence="2 3">
    <name type="scientific">Glomus cerebriforme</name>
    <dbReference type="NCBI Taxonomy" id="658196"/>
    <lineage>
        <taxon>Eukaryota</taxon>
        <taxon>Fungi</taxon>
        <taxon>Fungi incertae sedis</taxon>
        <taxon>Mucoromycota</taxon>
        <taxon>Glomeromycotina</taxon>
        <taxon>Glomeromycetes</taxon>
        <taxon>Glomerales</taxon>
        <taxon>Glomeraceae</taxon>
        <taxon>Glomus</taxon>
    </lineage>
</organism>
<keyword evidence="1" id="KW-0732">Signal</keyword>
<dbReference type="Proteomes" id="UP000265703">
    <property type="component" value="Unassembled WGS sequence"/>
</dbReference>
<sequence>MIILISFFMLIIVLNSNSQFATKAELDYYLSDAHGSTFIHMIDFYNKISLNFIMNNLYKIINYVNHKT</sequence>
<feature type="chain" id="PRO_5017201144" evidence="1">
    <location>
        <begin position="19"/>
        <end position="68"/>
    </location>
</feature>